<sequence>MSRHAEIAKKQLDQAGKLDKELKAKLKLEPPYATQVIAVRRELRKAYEDVLFLDFRYAQERDVETALWMKAHHRSIEAFRSHISKLSATAEGKKPVELRKLVGHFIDFLKESSKYYRALVARLISHFGVTELHHVLRMLDMEIPKQQVKCSADMRESITKSCHTIFVYLGDLSRYRELQSVSKNGEKNWGPALGYYQFARRLLPTAGTPMNQLAVVTIQTGDTFASSYYFLRASCAAEPFATAQENLALGFKKVLKRPAAPDAPVADRFMRLLAQSFGEAGMETADPLVQLQHAINERSIACDTLTRLVCSIIAVHHLKPEPANLQLLLDTLKVLLDVLCEQMNVMADTGGELATRVSAVVRRMLPALRLLSRWLSLNLKLGRPLWNKYIHAMTLCGSKFPRHLLPAIQPLAEDIDMRGFSPLDGGLRASAMTDVEVTENEVPLRLSAFLSDAADNAAAIHFELAKNTKRTARDPNLVAMHQMVDELVT</sequence>
<dbReference type="STRING" id="56484.A0A1Y2F8T4"/>
<dbReference type="PANTHER" id="PTHR15696">
    <property type="entry name" value="SMG-7 SUPPRESSOR WITH MORPHOLOGICAL EFFECT ON GENITALIA PROTEIN 7"/>
    <property type="match status" value="1"/>
</dbReference>
<dbReference type="Proteomes" id="UP000193685">
    <property type="component" value="Unassembled WGS sequence"/>
</dbReference>
<name>A0A1Y2F8T4_PROLT</name>
<dbReference type="InterPro" id="IPR018834">
    <property type="entry name" value="DNA/RNA-bd_Est1-type"/>
</dbReference>
<dbReference type="Pfam" id="PF10373">
    <property type="entry name" value="EST1_DNA_bind"/>
    <property type="match status" value="1"/>
</dbReference>
<dbReference type="GeneID" id="63786309"/>
<accession>A0A1Y2F8T4</accession>
<comment type="caution">
    <text evidence="3">The sequence shown here is derived from an EMBL/GenBank/DDBJ whole genome shotgun (WGS) entry which is preliminary data.</text>
</comment>
<dbReference type="InterPro" id="IPR045153">
    <property type="entry name" value="Est1/Ebs1-like"/>
</dbReference>
<evidence type="ECO:0008006" key="5">
    <source>
        <dbReference type="Google" id="ProtNLM"/>
    </source>
</evidence>
<evidence type="ECO:0000259" key="1">
    <source>
        <dbReference type="Pfam" id="PF10373"/>
    </source>
</evidence>
<feature type="domain" description="Telomerase activating protein Est1-like N-terminal" evidence="2">
    <location>
        <begin position="62"/>
        <end position="178"/>
    </location>
</feature>
<proteinExistence type="predicted"/>
<dbReference type="RefSeq" id="XP_040724171.1">
    <property type="nucleotide sequence ID" value="XM_040869710.1"/>
</dbReference>
<dbReference type="SUPFAM" id="SSF48452">
    <property type="entry name" value="TPR-like"/>
    <property type="match status" value="1"/>
</dbReference>
<keyword evidence="4" id="KW-1185">Reference proteome</keyword>
<dbReference type="InterPro" id="IPR019458">
    <property type="entry name" value="Est1-like_N"/>
</dbReference>
<dbReference type="EMBL" id="MCFI01000014">
    <property type="protein sequence ID" value="ORY80037.1"/>
    <property type="molecule type" value="Genomic_DNA"/>
</dbReference>
<dbReference type="OrthoDB" id="69928at2759"/>
<evidence type="ECO:0000259" key="2">
    <source>
        <dbReference type="Pfam" id="PF10374"/>
    </source>
</evidence>
<dbReference type="Pfam" id="PF10374">
    <property type="entry name" value="EST1"/>
    <property type="match status" value="1"/>
</dbReference>
<dbReference type="AlphaFoldDB" id="A0A1Y2F8T4"/>
<evidence type="ECO:0000313" key="4">
    <source>
        <dbReference type="Proteomes" id="UP000193685"/>
    </source>
</evidence>
<dbReference type="InterPro" id="IPR011990">
    <property type="entry name" value="TPR-like_helical_dom_sf"/>
</dbReference>
<gene>
    <name evidence="3" type="ORF">BCR37DRAFT_381491</name>
</gene>
<dbReference type="PANTHER" id="PTHR15696:SF36">
    <property type="entry name" value="NONSENSE-MEDIATED MRNA DECAY FACTOR"/>
    <property type="match status" value="1"/>
</dbReference>
<dbReference type="Gene3D" id="1.25.40.10">
    <property type="entry name" value="Tetratricopeptide repeat domain"/>
    <property type="match status" value="1"/>
</dbReference>
<protein>
    <recommendedName>
        <fullName evidence="5">Protein SMG7</fullName>
    </recommendedName>
</protein>
<organism evidence="3 4">
    <name type="scientific">Protomyces lactucae-debilis</name>
    <dbReference type="NCBI Taxonomy" id="2754530"/>
    <lineage>
        <taxon>Eukaryota</taxon>
        <taxon>Fungi</taxon>
        <taxon>Dikarya</taxon>
        <taxon>Ascomycota</taxon>
        <taxon>Taphrinomycotina</taxon>
        <taxon>Taphrinomycetes</taxon>
        <taxon>Taphrinales</taxon>
        <taxon>Protomycetaceae</taxon>
        <taxon>Protomyces</taxon>
    </lineage>
</organism>
<evidence type="ECO:0000313" key="3">
    <source>
        <dbReference type="EMBL" id="ORY80037.1"/>
    </source>
</evidence>
<reference evidence="3 4" key="1">
    <citation type="submission" date="2016-07" db="EMBL/GenBank/DDBJ databases">
        <title>Pervasive Adenine N6-methylation of Active Genes in Fungi.</title>
        <authorList>
            <consortium name="DOE Joint Genome Institute"/>
            <person name="Mondo S.J."/>
            <person name="Dannebaum R.O."/>
            <person name="Kuo R.C."/>
            <person name="Labutti K."/>
            <person name="Haridas S."/>
            <person name="Kuo A."/>
            <person name="Salamov A."/>
            <person name="Ahrendt S.R."/>
            <person name="Lipzen A."/>
            <person name="Sullivan W."/>
            <person name="Andreopoulos W.B."/>
            <person name="Clum A."/>
            <person name="Lindquist E."/>
            <person name="Daum C."/>
            <person name="Ramamoorthy G.K."/>
            <person name="Gryganskyi A."/>
            <person name="Culley D."/>
            <person name="Magnuson J.K."/>
            <person name="James T.Y."/>
            <person name="O'Malley M.A."/>
            <person name="Stajich J.E."/>
            <person name="Spatafora J.W."/>
            <person name="Visel A."/>
            <person name="Grigoriev I.V."/>
        </authorList>
    </citation>
    <scope>NUCLEOTIDE SEQUENCE [LARGE SCALE GENOMIC DNA]</scope>
    <source>
        <strain evidence="3 4">12-1054</strain>
    </source>
</reference>
<feature type="domain" description="DNA/RNA-binding" evidence="1">
    <location>
        <begin position="192"/>
        <end position="423"/>
    </location>
</feature>